<reference evidence="7 8" key="1">
    <citation type="journal article" date="2015" name="Genome Announc.">
        <title>Genome Sequence of 'Candidatus Thioglobus singularis' Strain PS1, a Mixotroph from the SUP05 Clade of Marine Gammaproteobacteria.</title>
        <authorList>
            <person name="Marshall K.T."/>
            <person name="Morris R.M."/>
        </authorList>
    </citation>
    <scope>NUCLEOTIDE SEQUENCE [LARGE SCALE GENOMIC DNA]</scope>
    <source>
        <strain evidence="7 8">PS1</strain>
    </source>
</reference>
<dbReference type="Proteomes" id="UP000068905">
    <property type="component" value="Chromosome"/>
</dbReference>
<feature type="transmembrane region" description="Helical" evidence="5">
    <location>
        <begin position="31"/>
        <end position="53"/>
    </location>
</feature>
<feature type="transmembrane region" description="Helical" evidence="5">
    <location>
        <begin position="180"/>
        <end position="200"/>
    </location>
</feature>
<feature type="transmembrane region" description="Helical" evidence="5">
    <location>
        <begin position="120"/>
        <end position="138"/>
    </location>
</feature>
<keyword evidence="8" id="KW-1185">Reference proteome</keyword>
<dbReference type="AlphaFoldDB" id="A0A0M4LET6"/>
<keyword evidence="4 5" id="KW-0472">Membrane</keyword>
<dbReference type="InterPro" id="IPR000620">
    <property type="entry name" value="EamA_dom"/>
</dbReference>
<dbReference type="PANTHER" id="PTHR22911:SF6">
    <property type="entry name" value="SOLUTE CARRIER FAMILY 35 MEMBER G1"/>
    <property type="match status" value="1"/>
</dbReference>
<organism evidence="7 8">
    <name type="scientific">Candidatus Pseudothioglobus singularis PS1</name>
    <dbReference type="NCBI Taxonomy" id="1125411"/>
    <lineage>
        <taxon>Bacteria</taxon>
        <taxon>Pseudomonadati</taxon>
        <taxon>Pseudomonadota</taxon>
        <taxon>Gammaproteobacteria</taxon>
        <taxon>Candidatus Pseudothioglobaceae</taxon>
        <taxon>Candidatus Pseudothioglobus</taxon>
    </lineage>
</organism>
<accession>A0A0M4LET6</accession>
<keyword evidence="2 5" id="KW-0812">Transmembrane</keyword>
<feature type="transmembrane region" description="Helical" evidence="5">
    <location>
        <begin position="65"/>
        <end position="87"/>
    </location>
</feature>
<keyword evidence="3 5" id="KW-1133">Transmembrane helix</keyword>
<dbReference type="EMBL" id="CP006911">
    <property type="protein sequence ID" value="ALE02644.1"/>
    <property type="molecule type" value="Genomic_DNA"/>
</dbReference>
<name>A0A0M4LET6_9GAMM</name>
<dbReference type="Pfam" id="PF00892">
    <property type="entry name" value="EamA"/>
    <property type="match status" value="2"/>
</dbReference>
<dbReference type="KEGG" id="tsn:W908_02980"/>
<evidence type="ECO:0000256" key="4">
    <source>
        <dbReference type="ARBA" id="ARBA00023136"/>
    </source>
</evidence>
<sequence>MSNDKQGIFFILLGMFFFSIQDVLVRQLADYASLTQIMFIRGMVGSIILIIFLKLTKRRIDFSSSFPILAITRVLLFFIGFLCFYFALAKMEFAEATSLFFVTPLFITILSKFMFKSEVGFYRICAIIVGFIGVLLIVKPSPTGFNYFTLLPIITAFTYSVSMMLAKYTSEKDSVFQQMLHLYGGSVVLAFGAWLIIPLIEFEPSQAKNLEYLIRDWSIYNNSVLVMLLSIAAVGSAGMLLLTSAYRIGSPPVIAPFEYIMLIFAIGSGYFIFSEIPDIYSILGMLLITASGLFVFIREGVKKEPVAVKTSLRT</sequence>
<feature type="domain" description="EamA" evidence="6">
    <location>
        <begin position="151"/>
        <end position="296"/>
    </location>
</feature>
<evidence type="ECO:0000256" key="1">
    <source>
        <dbReference type="ARBA" id="ARBA00004141"/>
    </source>
</evidence>
<dbReference type="Gene3D" id="1.10.3730.20">
    <property type="match status" value="1"/>
</dbReference>
<dbReference type="RefSeq" id="WP_053819863.1">
    <property type="nucleotide sequence ID" value="NZ_CP006911.1"/>
</dbReference>
<evidence type="ECO:0000313" key="7">
    <source>
        <dbReference type="EMBL" id="ALE02644.1"/>
    </source>
</evidence>
<proteinExistence type="predicted"/>
<feature type="transmembrane region" description="Helical" evidence="5">
    <location>
        <begin position="254"/>
        <end position="273"/>
    </location>
</feature>
<comment type="subcellular location">
    <subcellularLocation>
        <location evidence="1">Membrane</location>
        <topology evidence="1">Multi-pass membrane protein</topology>
    </subcellularLocation>
</comment>
<gene>
    <name evidence="7" type="ORF">W908_02980</name>
</gene>
<evidence type="ECO:0000259" key="6">
    <source>
        <dbReference type="Pfam" id="PF00892"/>
    </source>
</evidence>
<dbReference type="SUPFAM" id="SSF103481">
    <property type="entry name" value="Multidrug resistance efflux transporter EmrE"/>
    <property type="match status" value="2"/>
</dbReference>
<feature type="transmembrane region" description="Helical" evidence="5">
    <location>
        <begin position="279"/>
        <end position="297"/>
    </location>
</feature>
<feature type="transmembrane region" description="Helical" evidence="5">
    <location>
        <begin position="220"/>
        <end position="242"/>
    </location>
</feature>
<evidence type="ECO:0000256" key="5">
    <source>
        <dbReference type="SAM" id="Phobius"/>
    </source>
</evidence>
<dbReference type="GO" id="GO:0016020">
    <property type="term" value="C:membrane"/>
    <property type="evidence" value="ECO:0007669"/>
    <property type="project" value="UniProtKB-SubCell"/>
</dbReference>
<protein>
    <recommendedName>
        <fullName evidence="6">EamA domain-containing protein</fullName>
    </recommendedName>
</protein>
<dbReference type="InterPro" id="IPR037185">
    <property type="entry name" value="EmrE-like"/>
</dbReference>
<feature type="domain" description="EamA" evidence="6">
    <location>
        <begin position="7"/>
        <end position="138"/>
    </location>
</feature>
<evidence type="ECO:0000313" key="8">
    <source>
        <dbReference type="Proteomes" id="UP000068905"/>
    </source>
</evidence>
<evidence type="ECO:0000256" key="2">
    <source>
        <dbReference type="ARBA" id="ARBA00022692"/>
    </source>
</evidence>
<dbReference type="OrthoDB" id="148351at2"/>
<dbReference type="PANTHER" id="PTHR22911">
    <property type="entry name" value="ACYL-MALONYL CONDENSING ENZYME-RELATED"/>
    <property type="match status" value="1"/>
</dbReference>
<evidence type="ECO:0000256" key="3">
    <source>
        <dbReference type="ARBA" id="ARBA00022989"/>
    </source>
</evidence>
<feature type="transmembrane region" description="Helical" evidence="5">
    <location>
        <begin position="144"/>
        <end position="168"/>
    </location>
</feature>
<feature type="transmembrane region" description="Helical" evidence="5">
    <location>
        <begin position="7"/>
        <end position="25"/>
    </location>
</feature>